<dbReference type="NCBIfam" id="TIGR01198">
    <property type="entry name" value="pgl"/>
    <property type="match status" value="1"/>
</dbReference>
<dbReference type="EC" id="3.1.1.31" evidence="2"/>
<keyword evidence="5" id="KW-1185">Reference proteome</keyword>
<comment type="similarity">
    <text evidence="1 2">Belongs to the glucosamine/galactosamine-6-phosphate isomerase family. 6-phosphogluconolactonase subfamily.</text>
</comment>
<dbReference type="EMBL" id="BRXX01000006">
    <property type="protein sequence ID" value="GMH81703.1"/>
    <property type="molecule type" value="Genomic_DNA"/>
</dbReference>
<evidence type="ECO:0000259" key="3">
    <source>
        <dbReference type="Pfam" id="PF01182"/>
    </source>
</evidence>
<dbReference type="Pfam" id="PF01182">
    <property type="entry name" value="Glucosamine_iso"/>
    <property type="match status" value="1"/>
</dbReference>
<dbReference type="InterPro" id="IPR006148">
    <property type="entry name" value="Glc/Gal-6P_isomerase"/>
</dbReference>
<dbReference type="CDD" id="cd01400">
    <property type="entry name" value="6PGL"/>
    <property type="match status" value="1"/>
</dbReference>
<dbReference type="GO" id="GO:0006098">
    <property type="term" value="P:pentose-phosphate shunt"/>
    <property type="evidence" value="ECO:0007669"/>
    <property type="project" value="InterPro"/>
</dbReference>
<proteinExistence type="inferred from homology"/>
<dbReference type="AlphaFoldDB" id="A0A9W7ELQ7"/>
<feature type="domain" description="Glucosamine/galactosamine-6-phosphate isomerase" evidence="3">
    <location>
        <begin position="12"/>
        <end position="238"/>
    </location>
</feature>
<dbReference type="SUPFAM" id="SSF100950">
    <property type="entry name" value="NagB/RpiA/CoA transferase-like"/>
    <property type="match status" value="1"/>
</dbReference>
<comment type="pathway">
    <text evidence="2">Carbohydrate degradation; pentose phosphate pathway; D-ribulose 5-phosphate from D-glucose 6-phosphate (oxidative stage): step 2/3.</text>
</comment>
<dbReference type="InterPro" id="IPR039104">
    <property type="entry name" value="6PGL"/>
</dbReference>
<dbReference type="GO" id="GO:0005975">
    <property type="term" value="P:carbohydrate metabolic process"/>
    <property type="evidence" value="ECO:0007669"/>
    <property type="project" value="UniProtKB-UniRule"/>
</dbReference>
<sequence>MPSSTNVVVHTDKLSLAATLCDSVVKSSKAAMEARRSFTLALSGGSIPKMLSLDKMIAAFARQNIEPSFENWHVFLADERIVPPTSPDSNMLALQTDGFLCPPASSNIKPPTSYPIVDSTSNTPSEVSAAYEEEVKSVLGSKSAGVFDCVVCGMGEDGHTCSLFPGHALVTSPSTNHVDFITDSPKQPPERITLTFNVLNSSRGVIFAAAGAGKSDVLKAVFKKVDGSEEGPATASAPQSLICSKDDSQFPCAMVSPSGDGASLLWLVDVAAAASISR</sequence>
<evidence type="ECO:0000256" key="1">
    <source>
        <dbReference type="ARBA" id="ARBA00010662"/>
    </source>
</evidence>
<dbReference type="GO" id="GO:0017057">
    <property type="term" value="F:6-phosphogluconolactonase activity"/>
    <property type="evidence" value="ECO:0007669"/>
    <property type="project" value="UniProtKB-UniRule"/>
</dbReference>
<dbReference type="PANTHER" id="PTHR11054:SF22">
    <property type="entry name" value="6-PHOSPHOGLUCONOLACTONASE 3, CHLOROPLASTIC"/>
    <property type="match status" value="1"/>
</dbReference>
<comment type="caution">
    <text evidence="4">The sequence shown here is derived from an EMBL/GenBank/DDBJ whole genome shotgun (WGS) entry which is preliminary data.</text>
</comment>
<dbReference type="Gene3D" id="3.40.50.1360">
    <property type="match status" value="1"/>
</dbReference>
<protein>
    <recommendedName>
        <fullName evidence="2">6-phosphogluconolactonase</fullName>
        <shortName evidence="2">6PGL</shortName>
        <ecNumber evidence="2">3.1.1.31</ecNumber>
    </recommendedName>
</protein>
<dbReference type="InterPro" id="IPR037171">
    <property type="entry name" value="NagB/RpiA_transferase-like"/>
</dbReference>
<name>A0A9W7ELQ7_9STRA</name>
<dbReference type="PANTHER" id="PTHR11054">
    <property type="entry name" value="6-PHOSPHOGLUCONOLACTONASE"/>
    <property type="match status" value="1"/>
</dbReference>
<evidence type="ECO:0000313" key="4">
    <source>
        <dbReference type="EMBL" id="GMH81703.1"/>
    </source>
</evidence>
<evidence type="ECO:0000313" key="5">
    <source>
        <dbReference type="Proteomes" id="UP001165160"/>
    </source>
</evidence>
<dbReference type="Proteomes" id="UP001165160">
    <property type="component" value="Unassembled WGS sequence"/>
</dbReference>
<organism evidence="4 5">
    <name type="scientific">Triparma verrucosa</name>
    <dbReference type="NCBI Taxonomy" id="1606542"/>
    <lineage>
        <taxon>Eukaryota</taxon>
        <taxon>Sar</taxon>
        <taxon>Stramenopiles</taxon>
        <taxon>Ochrophyta</taxon>
        <taxon>Bolidophyceae</taxon>
        <taxon>Parmales</taxon>
        <taxon>Triparmaceae</taxon>
        <taxon>Triparma</taxon>
    </lineage>
</organism>
<gene>
    <name evidence="4" type="ORF">TrVE_jg3093</name>
</gene>
<comment type="function">
    <text evidence="2">Hydrolysis of 6-phosphogluconolactone to 6-phosphogluconate.</text>
</comment>
<reference evidence="5" key="1">
    <citation type="journal article" date="2023" name="Commun. Biol.">
        <title>Genome analysis of Parmales, the sister group of diatoms, reveals the evolutionary specialization of diatoms from phago-mixotrophs to photoautotrophs.</title>
        <authorList>
            <person name="Ban H."/>
            <person name="Sato S."/>
            <person name="Yoshikawa S."/>
            <person name="Yamada K."/>
            <person name="Nakamura Y."/>
            <person name="Ichinomiya M."/>
            <person name="Sato N."/>
            <person name="Blanc-Mathieu R."/>
            <person name="Endo H."/>
            <person name="Kuwata A."/>
            <person name="Ogata H."/>
        </authorList>
    </citation>
    <scope>NUCLEOTIDE SEQUENCE [LARGE SCALE GENOMIC DNA]</scope>
    <source>
        <strain evidence="5">NIES 3699</strain>
    </source>
</reference>
<keyword evidence="2" id="KW-0378">Hydrolase</keyword>
<evidence type="ECO:0000256" key="2">
    <source>
        <dbReference type="RuleBase" id="RU365095"/>
    </source>
</evidence>
<accession>A0A9W7ELQ7</accession>
<dbReference type="InterPro" id="IPR005900">
    <property type="entry name" value="6-phosphogluconolactonase_DevB"/>
</dbReference>
<comment type="catalytic activity">
    <reaction evidence="2">
        <text>6-phospho-D-glucono-1,5-lactone + H2O = 6-phospho-D-gluconate + H(+)</text>
        <dbReference type="Rhea" id="RHEA:12556"/>
        <dbReference type="ChEBI" id="CHEBI:15377"/>
        <dbReference type="ChEBI" id="CHEBI:15378"/>
        <dbReference type="ChEBI" id="CHEBI:57955"/>
        <dbReference type="ChEBI" id="CHEBI:58759"/>
        <dbReference type="EC" id="3.1.1.31"/>
    </reaction>
</comment>